<evidence type="ECO:0000313" key="6">
    <source>
        <dbReference type="EMBL" id="OCF34940.1"/>
    </source>
</evidence>
<feature type="compositionally biased region" description="Basic residues" evidence="5">
    <location>
        <begin position="52"/>
        <end position="65"/>
    </location>
</feature>
<dbReference type="InterPro" id="IPR020798">
    <property type="entry name" value="Ribosomal_uL16_CS"/>
</dbReference>
<dbReference type="InterPro" id="IPR000114">
    <property type="entry name" value="Ribosomal_uL16_bact-type"/>
</dbReference>
<name>A0A1B9GV69_9TREE</name>
<dbReference type="AlphaFoldDB" id="A0A1B9GV69"/>
<evidence type="ECO:0000256" key="5">
    <source>
        <dbReference type="SAM" id="MobiDB-lite"/>
    </source>
</evidence>
<dbReference type="PANTHER" id="PTHR12220:SF13">
    <property type="entry name" value="LARGE RIBOSOMAL SUBUNIT PROTEIN UL16M"/>
    <property type="match status" value="1"/>
</dbReference>
<dbReference type="EMBL" id="KV700123">
    <property type="protein sequence ID" value="OCF34940.1"/>
    <property type="molecule type" value="Genomic_DNA"/>
</dbReference>
<dbReference type="STRING" id="1296120.A0A1B9GV69"/>
<dbReference type="PROSITE" id="PS00701">
    <property type="entry name" value="RIBOSOMAL_L16_2"/>
    <property type="match status" value="1"/>
</dbReference>
<evidence type="ECO:0000256" key="3">
    <source>
        <dbReference type="ARBA" id="ARBA00023274"/>
    </source>
</evidence>
<dbReference type="GO" id="GO:0019843">
    <property type="term" value="F:rRNA binding"/>
    <property type="evidence" value="ECO:0007669"/>
    <property type="project" value="InterPro"/>
</dbReference>
<dbReference type="InterPro" id="IPR036920">
    <property type="entry name" value="Ribosomal_uL16_sf"/>
</dbReference>
<evidence type="ECO:0000256" key="1">
    <source>
        <dbReference type="ARBA" id="ARBA00008931"/>
    </source>
</evidence>
<dbReference type="InterPro" id="IPR047873">
    <property type="entry name" value="Ribosomal_uL16"/>
</dbReference>
<sequence length="265" mass="28535">MIGLSSITSLLRPTASPFASSSRFTLPLSHSLTPRSASSPQFVQIQQVRHRGQLAPRRTKFKKSAKGAPGGGSLKGTTLHHGTYGIRACSSVRISAAQLTSCQMAVRRRIKSVKGAQLYLRVFPDIPVCVKGNEQRMGKGKGSFEYWSCRVSPGKVIFEIGGGGIRAEIAKAALKLAQTRLPLQTEFITNETGPRLGRFSSASLRPPPSARPIPAKLVELDAKDEGGARDTVFKREEEDVQRLAQELEGLSVDAGKKEAAKGIDA</sequence>
<organism evidence="6 7">
    <name type="scientific">Kwoniella heveanensis BCC8398</name>
    <dbReference type="NCBI Taxonomy" id="1296120"/>
    <lineage>
        <taxon>Eukaryota</taxon>
        <taxon>Fungi</taxon>
        <taxon>Dikarya</taxon>
        <taxon>Basidiomycota</taxon>
        <taxon>Agaricomycotina</taxon>
        <taxon>Tremellomycetes</taxon>
        <taxon>Tremellales</taxon>
        <taxon>Cryptococcaceae</taxon>
        <taxon>Kwoniella</taxon>
    </lineage>
</organism>
<dbReference type="FunFam" id="3.90.1170.10:FF:000012">
    <property type="entry name" value="Unplaced genomic scaffold supercont2.7, whole genome shotgun sequence"/>
    <property type="match status" value="1"/>
</dbReference>
<feature type="region of interest" description="Disordered" evidence="5">
    <location>
        <begin position="52"/>
        <end position="76"/>
    </location>
</feature>
<dbReference type="SUPFAM" id="SSF54686">
    <property type="entry name" value="Ribosomal protein L16p/L10e"/>
    <property type="match status" value="1"/>
</dbReference>
<dbReference type="GO" id="GO:0005762">
    <property type="term" value="C:mitochondrial large ribosomal subunit"/>
    <property type="evidence" value="ECO:0007669"/>
    <property type="project" value="TreeGrafter"/>
</dbReference>
<dbReference type="InterPro" id="IPR016180">
    <property type="entry name" value="Ribosomal_uL16_dom"/>
</dbReference>
<gene>
    <name evidence="6" type="ORF">I316_03487</name>
</gene>
<evidence type="ECO:0000256" key="2">
    <source>
        <dbReference type="ARBA" id="ARBA00022980"/>
    </source>
</evidence>
<evidence type="ECO:0000256" key="4">
    <source>
        <dbReference type="RuleBase" id="RU004413"/>
    </source>
</evidence>
<keyword evidence="7" id="KW-1185">Reference proteome</keyword>
<dbReference type="Pfam" id="PF00252">
    <property type="entry name" value="Ribosomal_L16"/>
    <property type="match status" value="1"/>
</dbReference>
<reference evidence="7" key="2">
    <citation type="submission" date="2013-12" db="EMBL/GenBank/DDBJ databases">
        <title>Evolution of pathogenesis and genome organization in the Tremellales.</title>
        <authorList>
            <person name="Cuomo C."/>
            <person name="Litvintseva A."/>
            <person name="Heitman J."/>
            <person name="Chen Y."/>
            <person name="Sun S."/>
            <person name="Springer D."/>
            <person name="Dromer F."/>
            <person name="Young S."/>
            <person name="Zeng Q."/>
            <person name="Chapman S."/>
            <person name="Gujja S."/>
            <person name="Saif S."/>
            <person name="Birren B."/>
        </authorList>
    </citation>
    <scope>NUCLEOTIDE SEQUENCE [LARGE SCALE GENOMIC DNA]</scope>
    <source>
        <strain evidence="7">BCC8398</strain>
    </source>
</reference>
<evidence type="ECO:0000313" key="7">
    <source>
        <dbReference type="Proteomes" id="UP000092666"/>
    </source>
</evidence>
<proteinExistence type="inferred from homology"/>
<protein>
    <submittedName>
        <fullName evidence="6">Ribosomal protein L16</fullName>
    </submittedName>
</protein>
<accession>A0A1B9GV69</accession>
<dbReference type="PANTHER" id="PTHR12220">
    <property type="entry name" value="50S/60S RIBOSOMAL PROTEIN L16"/>
    <property type="match status" value="1"/>
</dbReference>
<comment type="similarity">
    <text evidence="1 4">Belongs to the universal ribosomal protein uL16 family.</text>
</comment>
<dbReference type="Gene3D" id="3.90.1170.10">
    <property type="entry name" value="Ribosomal protein L10e/L16"/>
    <property type="match status" value="1"/>
</dbReference>
<dbReference type="NCBIfam" id="TIGR01164">
    <property type="entry name" value="rplP_bact"/>
    <property type="match status" value="1"/>
</dbReference>
<dbReference type="GO" id="GO:0003735">
    <property type="term" value="F:structural constituent of ribosome"/>
    <property type="evidence" value="ECO:0007669"/>
    <property type="project" value="InterPro"/>
</dbReference>
<reference evidence="6 7" key="1">
    <citation type="submission" date="2013-07" db="EMBL/GenBank/DDBJ databases">
        <title>The Genome Sequence of Cryptococcus heveanensis BCC8398.</title>
        <authorList>
            <consortium name="The Broad Institute Genome Sequencing Platform"/>
            <person name="Cuomo C."/>
            <person name="Litvintseva A."/>
            <person name="Chen Y."/>
            <person name="Heitman J."/>
            <person name="Sun S."/>
            <person name="Springer D."/>
            <person name="Dromer F."/>
            <person name="Young S.K."/>
            <person name="Zeng Q."/>
            <person name="Gargeya S."/>
            <person name="Fitzgerald M."/>
            <person name="Abouelleil A."/>
            <person name="Alvarado L."/>
            <person name="Berlin A.M."/>
            <person name="Chapman S.B."/>
            <person name="Dewar J."/>
            <person name="Goldberg J."/>
            <person name="Griggs A."/>
            <person name="Gujja S."/>
            <person name="Hansen M."/>
            <person name="Howarth C."/>
            <person name="Imamovic A."/>
            <person name="Larimer J."/>
            <person name="McCowan C."/>
            <person name="Murphy C."/>
            <person name="Pearson M."/>
            <person name="Priest M."/>
            <person name="Roberts A."/>
            <person name="Saif S."/>
            <person name="Shea T."/>
            <person name="Sykes S."/>
            <person name="Wortman J."/>
            <person name="Nusbaum C."/>
            <person name="Birren B."/>
        </authorList>
    </citation>
    <scope>NUCLEOTIDE SEQUENCE [LARGE SCALE GENOMIC DNA]</scope>
    <source>
        <strain evidence="6 7">BCC8398</strain>
    </source>
</reference>
<keyword evidence="2 4" id="KW-0689">Ribosomal protein</keyword>
<keyword evidence="3 4" id="KW-0687">Ribonucleoprotein</keyword>
<dbReference type="GO" id="GO:0032543">
    <property type="term" value="P:mitochondrial translation"/>
    <property type="evidence" value="ECO:0007669"/>
    <property type="project" value="TreeGrafter"/>
</dbReference>
<dbReference type="PRINTS" id="PR00060">
    <property type="entry name" value="RIBOSOMALL16"/>
</dbReference>
<dbReference type="OrthoDB" id="268521at2759"/>
<dbReference type="CDD" id="cd01433">
    <property type="entry name" value="Ribosomal_L16_L10e"/>
    <property type="match status" value="1"/>
</dbReference>
<dbReference type="Proteomes" id="UP000092666">
    <property type="component" value="Unassembled WGS sequence"/>
</dbReference>